<dbReference type="PANTHER" id="PTHR45730:SF121">
    <property type="entry name" value="ZINC FINGER PROTEIN 2"/>
    <property type="match status" value="1"/>
</dbReference>
<evidence type="ECO:0000313" key="4">
    <source>
        <dbReference type="EMBL" id="CAL5072865.1"/>
    </source>
</evidence>
<dbReference type="AlphaFoldDB" id="A0ABC9FCQ7"/>
<dbReference type="PROSITE" id="PS00028">
    <property type="entry name" value="ZINC_FINGER_C2H2_1"/>
    <property type="match status" value="1"/>
</dbReference>
<dbReference type="InterPro" id="IPR036236">
    <property type="entry name" value="Znf_C2H2_sf"/>
</dbReference>
<feature type="region of interest" description="Disordered" evidence="2">
    <location>
        <begin position="1"/>
        <end position="46"/>
    </location>
</feature>
<feature type="compositionally biased region" description="Pro residues" evidence="2">
    <location>
        <begin position="93"/>
        <end position="108"/>
    </location>
</feature>
<dbReference type="PANTHER" id="PTHR45730">
    <property type="entry name" value="ZINC FINGER PROTEIN JAGGED"/>
    <property type="match status" value="1"/>
</dbReference>
<keyword evidence="1" id="KW-0863">Zinc-finger</keyword>
<dbReference type="Gene3D" id="3.30.160.60">
    <property type="entry name" value="Classic Zinc Finger"/>
    <property type="match status" value="1"/>
</dbReference>
<keyword evidence="5" id="KW-1185">Reference proteome</keyword>
<protein>
    <recommendedName>
        <fullName evidence="3">C2H2-type domain-containing protein</fullName>
    </recommendedName>
</protein>
<evidence type="ECO:0000259" key="3">
    <source>
        <dbReference type="PROSITE" id="PS50157"/>
    </source>
</evidence>
<name>A0ABC9FCQ7_9POAL</name>
<evidence type="ECO:0000256" key="2">
    <source>
        <dbReference type="SAM" id="MobiDB-lite"/>
    </source>
</evidence>
<dbReference type="EMBL" id="OZ075116">
    <property type="protein sequence ID" value="CAL5072865.1"/>
    <property type="molecule type" value="Genomic_DNA"/>
</dbReference>
<feature type="domain" description="C2H2-type" evidence="3">
    <location>
        <begin position="52"/>
        <end position="79"/>
    </location>
</feature>
<dbReference type="SUPFAM" id="SSF57667">
    <property type="entry name" value="beta-beta-alpha zinc fingers"/>
    <property type="match status" value="1"/>
</dbReference>
<proteinExistence type="predicted"/>
<sequence>MENELAAAAASRAHGGLSLDLRLDDLSPRRRRRSSPSAVAAVDDDRRPGEGFACNYCHRRFYSSQALGGHQNAHKLERTLAKRSRDILSSNAAPPPSSPPPPPPPPPAAAVVFHAAAPEGNNSRDDDVVFLLPATYGGAARPATWTAEDGTAAQQAAPLTPVMDMAGWGADDTAAAAATDGGCGRLGVGHGGWNGEEIDLSLRL</sequence>
<feature type="region of interest" description="Disordered" evidence="2">
    <location>
        <begin position="88"/>
        <end position="110"/>
    </location>
</feature>
<keyword evidence="1" id="KW-0479">Metal-binding</keyword>
<gene>
    <name evidence="4" type="ORF">URODEC1_LOCUS104251</name>
</gene>
<dbReference type="InterPro" id="IPR045320">
    <property type="entry name" value="JAGGED/SL1-like"/>
</dbReference>
<evidence type="ECO:0000313" key="5">
    <source>
        <dbReference type="Proteomes" id="UP001497457"/>
    </source>
</evidence>
<keyword evidence="1" id="KW-0862">Zinc</keyword>
<dbReference type="Proteomes" id="UP001497457">
    <property type="component" value="Chromosome 6rd"/>
</dbReference>
<dbReference type="InterPro" id="IPR013087">
    <property type="entry name" value="Znf_C2H2_type"/>
</dbReference>
<accession>A0ABC9FCQ7</accession>
<feature type="compositionally biased region" description="Low complexity" evidence="2">
    <location>
        <begin position="1"/>
        <end position="10"/>
    </location>
</feature>
<dbReference type="PROSITE" id="PS50157">
    <property type="entry name" value="ZINC_FINGER_C2H2_2"/>
    <property type="match status" value="1"/>
</dbReference>
<reference evidence="4 5" key="2">
    <citation type="submission" date="2024-10" db="EMBL/GenBank/DDBJ databases">
        <authorList>
            <person name="Ryan C."/>
        </authorList>
    </citation>
    <scope>NUCLEOTIDE SEQUENCE [LARGE SCALE GENOMIC DNA]</scope>
</reference>
<evidence type="ECO:0000256" key="1">
    <source>
        <dbReference type="PROSITE-ProRule" id="PRU00042"/>
    </source>
</evidence>
<organism evidence="4 5">
    <name type="scientific">Urochloa decumbens</name>
    <dbReference type="NCBI Taxonomy" id="240449"/>
    <lineage>
        <taxon>Eukaryota</taxon>
        <taxon>Viridiplantae</taxon>
        <taxon>Streptophyta</taxon>
        <taxon>Embryophyta</taxon>
        <taxon>Tracheophyta</taxon>
        <taxon>Spermatophyta</taxon>
        <taxon>Magnoliopsida</taxon>
        <taxon>Liliopsida</taxon>
        <taxon>Poales</taxon>
        <taxon>Poaceae</taxon>
        <taxon>PACMAD clade</taxon>
        <taxon>Panicoideae</taxon>
        <taxon>Panicodae</taxon>
        <taxon>Paniceae</taxon>
        <taxon>Melinidinae</taxon>
        <taxon>Urochloa</taxon>
    </lineage>
</organism>
<reference evidence="5" key="1">
    <citation type="submission" date="2024-06" db="EMBL/GenBank/DDBJ databases">
        <authorList>
            <person name="Ryan C."/>
        </authorList>
    </citation>
    <scope>NUCLEOTIDE SEQUENCE [LARGE SCALE GENOMIC DNA]</scope>
</reference>
<dbReference type="GO" id="GO:0008270">
    <property type="term" value="F:zinc ion binding"/>
    <property type="evidence" value="ECO:0007669"/>
    <property type="project" value="UniProtKB-KW"/>
</dbReference>